<proteinExistence type="predicted"/>
<evidence type="ECO:0000256" key="1">
    <source>
        <dbReference type="SAM" id="MobiDB-lite"/>
    </source>
</evidence>
<keyword evidence="2" id="KW-1185">Reference proteome</keyword>
<sequence>MSTLLSLLDLDSPRGDGVRIKSPKPQVDAIGSPKNNESSVVQSTYTDCRNLMRKAYARKGLDVSSIDILLASLAENTYKQYDSVVRKWCLFCDSNNLHIFNSVTSRRRG</sequence>
<name>A0AAJ7RXG4_9HYME</name>
<evidence type="ECO:0000313" key="2">
    <source>
        <dbReference type="Proteomes" id="UP000694925"/>
    </source>
</evidence>
<organism evidence="2 3">
    <name type="scientific">Ceratina calcarata</name>
    <dbReference type="NCBI Taxonomy" id="156304"/>
    <lineage>
        <taxon>Eukaryota</taxon>
        <taxon>Metazoa</taxon>
        <taxon>Ecdysozoa</taxon>
        <taxon>Arthropoda</taxon>
        <taxon>Hexapoda</taxon>
        <taxon>Insecta</taxon>
        <taxon>Pterygota</taxon>
        <taxon>Neoptera</taxon>
        <taxon>Endopterygota</taxon>
        <taxon>Hymenoptera</taxon>
        <taxon>Apocrita</taxon>
        <taxon>Aculeata</taxon>
        <taxon>Apoidea</taxon>
        <taxon>Anthophila</taxon>
        <taxon>Apidae</taxon>
        <taxon>Ceratina</taxon>
        <taxon>Zadontomerus</taxon>
    </lineage>
</organism>
<dbReference type="KEGG" id="ccal:113464027"/>
<dbReference type="GeneID" id="113464027"/>
<gene>
    <name evidence="3" type="primary">LOC113464027</name>
</gene>
<dbReference type="RefSeq" id="XP_026667454.1">
    <property type="nucleotide sequence ID" value="XM_026811653.1"/>
</dbReference>
<protein>
    <submittedName>
        <fullName evidence="3">Uncharacterized protein LOC113464027</fullName>
    </submittedName>
</protein>
<accession>A0AAJ7RXG4</accession>
<evidence type="ECO:0000313" key="3">
    <source>
        <dbReference type="RefSeq" id="XP_026667454.1"/>
    </source>
</evidence>
<dbReference type="Proteomes" id="UP000694925">
    <property type="component" value="Unplaced"/>
</dbReference>
<dbReference type="AlphaFoldDB" id="A0AAJ7RXG4"/>
<feature type="region of interest" description="Disordered" evidence="1">
    <location>
        <begin position="18"/>
        <end position="38"/>
    </location>
</feature>
<reference evidence="3" key="1">
    <citation type="submission" date="2025-08" db="UniProtKB">
        <authorList>
            <consortium name="RefSeq"/>
        </authorList>
    </citation>
    <scope>IDENTIFICATION</scope>
    <source>
        <tissue evidence="3">Whole body</tissue>
    </source>
</reference>